<keyword evidence="2" id="KW-1185">Reference proteome</keyword>
<organism evidence="1 2">
    <name type="scientific">Trichothecium roseum</name>
    <dbReference type="NCBI Taxonomy" id="47278"/>
    <lineage>
        <taxon>Eukaryota</taxon>
        <taxon>Fungi</taxon>
        <taxon>Dikarya</taxon>
        <taxon>Ascomycota</taxon>
        <taxon>Pezizomycotina</taxon>
        <taxon>Sordariomycetes</taxon>
        <taxon>Hypocreomycetidae</taxon>
        <taxon>Hypocreales</taxon>
        <taxon>Hypocreales incertae sedis</taxon>
        <taxon>Trichothecium</taxon>
    </lineage>
</organism>
<dbReference type="EMBL" id="CM047941">
    <property type="protein sequence ID" value="KAI9902864.1"/>
    <property type="molecule type" value="Genomic_DNA"/>
</dbReference>
<sequence>MDPNRPNNTPKNSVSNPSQSMLALSSKDSTAPHTKSAKDSHVSGGSLNTIGQANGDAYPPVSILDRDTRQEDLEQAGLGVNSVDSTSNNDSENNTSVNDVPEFCNWASYDSSFDLDPRAIPVASANTRRFPPQRPGDRPFRSEEERRSIVEKVMAIAPRFHPHIVQPVVEEVPTEPQKGQHILSITLPDNPAPVFHVSLDEVDDAWRSLSGIRSDVKNIGNMLQMAGIEMKRARDEAATADNVFMGQASTLLLMADLPEKMGEQVMSLRTCRDKLHQTEMEYERLEGQLRDSNNLMESKELEFWSLLTTGVREADQRKKSQAAIAEPSQKHPKEKESRDPVVPDVLRGISPHGPEDQLHPLLQDLLKASAEWRNYQEEYHDLMISKGLHEDELLSLNLKKGDDIPEWFKRARRELVILESSMKSSLDESEAKALKLEATCRDRNIQSPRYEVKRGKIIDNFYVDGIEELGIGNLSPGPDAELHGSYPELLTQGYNLLSGDEPLTPYASVKAAVSPSNVAKDKQVNIRKAVKEYEIQRLLTTPPDDDGSSSWTFGFIQRWILQQVRMSQLQAALLRGVFVTTQNLEIYNIAQWQLDVLYFWYRDGLNATSDRALQGWNDPSLCYSDPLTHRPSISASVSNMRREFRKSRHGLTRKPDSIWTTTGADMSDIYQAIESKTPPSTILKGHRDYF</sequence>
<evidence type="ECO:0000313" key="1">
    <source>
        <dbReference type="EMBL" id="KAI9902864.1"/>
    </source>
</evidence>
<reference evidence="1" key="1">
    <citation type="submission" date="2022-10" db="EMBL/GenBank/DDBJ databases">
        <title>Complete Genome of Trichothecium roseum strain YXFP-22015, a Plant Pathogen Isolated from Citrus.</title>
        <authorList>
            <person name="Wang Y."/>
            <person name="Zhu L."/>
        </authorList>
    </citation>
    <scope>NUCLEOTIDE SEQUENCE</scope>
    <source>
        <strain evidence="1">YXFP-22015</strain>
    </source>
</reference>
<comment type="caution">
    <text evidence="1">The sequence shown here is derived from an EMBL/GenBank/DDBJ whole genome shotgun (WGS) entry which is preliminary data.</text>
</comment>
<evidence type="ECO:0000313" key="2">
    <source>
        <dbReference type="Proteomes" id="UP001163324"/>
    </source>
</evidence>
<name>A0ACC0V9J6_9HYPO</name>
<gene>
    <name evidence="1" type="ORF">N3K66_002216</name>
</gene>
<protein>
    <submittedName>
        <fullName evidence="1">Uncharacterized protein</fullName>
    </submittedName>
</protein>
<dbReference type="Proteomes" id="UP001163324">
    <property type="component" value="Chromosome 2"/>
</dbReference>
<proteinExistence type="predicted"/>
<accession>A0ACC0V9J6</accession>